<organism evidence="3 5">
    <name type="scientific">Lysinibacillus xylanilyticus</name>
    <dbReference type="NCBI Taxonomy" id="582475"/>
    <lineage>
        <taxon>Bacteria</taxon>
        <taxon>Bacillati</taxon>
        <taxon>Bacillota</taxon>
        <taxon>Bacilli</taxon>
        <taxon>Bacillales</taxon>
        <taxon>Bacillaceae</taxon>
        <taxon>Lysinibacillus</taxon>
    </lineage>
</organism>
<feature type="non-terminal residue" evidence="3">
    <location>
        <position position="47"/>
    </location>
</feature>
<keyword evidence="1" id="KW-0472">Membrane</keyword>
<gene>
    <name evidence="4" type="ORF">CWD94_01990</name>
    <name evidence="3" type="ORF">CWD94_01995</name>
    <name evidence="2" type="ORF">CWD94_08855</name>
</gene>
<dbReference type="GO" id="GO:0016740">
    <property type="term" value="F:transferase activity"/>
    <property type="evidence" value="ECO:0007669"/>
    <property type="project" value="UniProtKB-KW"/>
</dbReference>
<evidence type="ECO:0000313" key="4">
    <source>
        <dbReference type="EMBL" id="PJO45291.1"/>
    </source>
</evidence>
<dbReference type="EMBL" id="PHQY01000491">
    <property type="protein sequence ID" value="PJO44088.1"/>
    <property type="molecule type" value="Genomic_DNA"/>
</dbReference>
<proteinExistence type="predicted"/>
<dbReference type="EMBL" id="PHQY01000206">
    <property type="protein sequence ID" value="PJO45291.1"/>
    <property type="molecule type" value="Genomic_DNA"/>
</dbReference>
<evidence type="ECO:0000313" key="3">
    <source>
        <dbReference type="EMBL" id="PJO45290.1"/>
    </source>
</evidence>
<reference evidence="3 5" key="1">
    <citation type="submission" date="2017-11" db="EMBL/GenBank/DDBJ databases">
        <title>Bacterial isolate from king chilli rhizosphere.</title>
        <authorList>
            <person name="Takhelmayum P."/>
            <person name="Sarangthem I."/>
        </authorList>
    </citation>
    <scope>NUCLEOTIDE SEQUENCE [LARGE SCALE GENOMIC DNA]</scope>
    <source>
        <strain evidence="5">t26</strain>
        <strain evidence="3">T26</strain>
    </source>
</reference>
<evidence type="ECO:0000313" key="2">
    <source>
        <dbReference type="EMBL" id="PJO44088.1"/>
    </source>
</evidence>
<evidence type="ECO:0000256" key="1">
    <source>
        <dbReference type="SAM" id="Phobius"/>
    </source>
</evidence>
<name>A0A2M9QB71_9BACI</name>
<dbReference type="EMBL" id="PHQY01000207">
    <property type="protein sequence ID" value="PJO45290.1"/>
    <property type="molecule type" value="Genomic_DNA"/>
</dbReference>
<accession>A0A2M9QB71</accession>
<dbReference type="AlphaFoldDB" id="A0A2M9QB71"/>
<keyword evidence="3" id="KW-0808">Transferase</keyword>
<evidence type="ECO:0000313" key="5">
    <source>
        <dbReference type="Proteomes" id="UP000232101"/>
    </source>
</evidence>
<feature type="transmembrane region" description="Helical" evidence="1">
    <location>
        <begin position="20"/>
        <end position="45"/>
    </location>
</feature>
<comment type="caution">
    <text evidence="3">The sequence shown here is derived from an EMBL/GenBank/DDBJ whole genome shotgun (WGS) entry which is preliminary data.</text>
</comment>
<protein>
    <submittedName>
        <fullName evidence="3">Sugar transferase</fullName>
    </submittedName>
</protein>
<sequence>MQEQTAQTIKFYSQYGKRIFDIVGALLLLFITIPLMLVVFLILLIST</sequence>
<keyword evidence="1" id="KW-0812">Transmembrane</keyword>
<dbReference type="Proteomes" id="UP000232101">
    <property type="component" value="Unassembled WGS sequence"/>
</dbReference>
<keyword evidence="1" id="KW-1133">Transmembrane helix</keyword>